<evidence type="ECO:0000313" key="2">
    <source>
        <dbReference type="EMBL" id="CRL05517.1"/>
    </source>
</evidence>
<dbReference type="Proteomes" id="UP000183832">
    <property type="component" value="Unassembled WGS sequence"/>
</dbReference>
<dbReference type="EMBL" id="CVRI01000064">
    <property type="protein sequence ID" value="CRL05517.1"/>
    <property type="molecule type" value="Genomic_DNA"/>
</dbReference>
<evidence type="ECO:0000313" key="3">
    <source>
        <dbReference type="Proteomes" id="UP000183832"/>
    </source>
</evidence>
<name>A0A1J1IZ79_9DIPT</name>
<dbReference type="STRING" id="568069.A0A1J1IZ79"/>
<feature type="coiled-coil region" evidence="1">
    <location>
        <begin position="81"/>
        <end position="108"/>
    </location>
</feature>
<protein>
    <submittedName>
        <fullName evidence="2">CLUMA_CG018121, isoform A</fullName>
    </submittedName>
</protein>
<dbReference type="OrthoDB" id="7964316at2759"/>
<evidence type="ECO:0000256" key="1">
    <source>
        <dbReference type="SAM" id="Coils"/>
    </source>
</evidence>
<gene>
    <name evidence="2" type="ORF">CLUMA_CG018121</name>
</gene>
<accession>A0A1J1IZ79</accession>
<dbReference type="AlphaFoldDB" id="A0A1J1IZ79"/>
<keyword evidence="3" id="KW-1185">Reference proteome</keyword>
<reference evidence="2 3" key="1">
    <citation type="submission" date="2015-04" db="EMBL/GenBank/DDBJ databases">
        <authorList>
            <person name="Syromyatnikov M.Y."/>
            <person name="Popov V.N."/>
        </authorList>
    </citation>
    <scope>NUCLEOTIDE SEQUENCE [LARGE SCALE GENOMIC DNA]</scope>
</reference>
<organism evidence="2 3">
    <name type="scientific">Clunio marinus</name>
    <dbReference type="NCBI Taxonomy" id="568069"/>
    <lineage>
        <taxon>Eukaryota</taxon>
        <taxon>Metazoa</taxon>
        <taxon>Ecdysozoa</taxon>
        <taxon>Arthropoda</taxon>
        <taxon>Hexapoda</taxon>
        <taxon>Insecta</taxon>
        <taxon>Pterygota</taxon>
        <taxon>Neoptera</taxon>
        <taxon>Endopterygota</taxon>
        <taxon>Diptera</taxon>
        <taxon>Nematocera</taxon>
        <taxon>Chironomoidea</taxon>
        <taxon>Chironomidae</taxon>
        <taxon>Clunio</taxon>
    </lineage>
</organism>
<proteinExistence type="predicted"/>
<keyword evidence="1" id="KW-0175">Coiled coil</keyword>
<sequence length="375" mass="43056">MAVKCKKCEKFYKNKEGANCFICGVNKHMECDVMFHSSKAKHPFTCDMTLLAIQNNHLFFICESCQDAKTNPKSNSVEYVNNELTQKLNEILKKVLQLEEKIEEKGVNTKGEKIESTQMSYAKVVKIDLKNGRSSKNINAMEKVRNSIDPQKLQASDMRSTPNGGVTFKCQVEKEQDIEAEIKKKLGSNFDVKINEQRKPSLRIYGLYDDKNLSSQTLEDMIRTQNSSLIQKTNSLYVKKVTGRKNNTNVKTIWIDCDVDVYRNLTQAKAINIGWSRCNVVDGINPMRCYKCSRYAHKGSVCNKPEECCPKCSKNHLLTNHNDEIHGEEKKCINCLDANEKFNLKMDTNHAVWDKTCKIYQLKHRKLMNSIIPEN</sequence>